<dbReference type="GO" id="GO:0072583">
    <property type="term" value="P:clathrin-dependent endocytosis"/>
    <property type="evidence" value="ECO:0007669"/>
    <property type="project" value="TreeGrafter"/>
</dbReference>
<dbReference type="GO" id="GO:0005737">
    <property type="term" value="C:cytoplasm"/>
    <property type="evidence" value="ECO:0007669"/>
    <property type="project" value="TreeGrafter"/>
</dbReference>
<dbReference type="PANTHER" id="PTHR23172:SF69">
    <property type="entry name" value="CHAPERONE DNAJ-DOMAIN SUPERFAMILY PROTEIN"/>
    <property type="match status" value="1"/>
</dbReference>
<gene>
    <name evidence="2" type="ORF">LWI29_005217</name>
</gene>
<feature type="compositionally biased region" description="Low complexity" evidence="1">
    <location>
        <begin position="121"/>
        <end position="135"/>
    </location>
</feature>
<feature type="region of interest" description="Disordered" evidence="1">
    <location>
        <begin position="108"/>
        <end position="144"/>
    </location>
</feature>
<proteinExistence type="predicted"/>
<dbReference type="FunFam" id="1.10.287.110:FF:000043">
    <property type="entry name" value="J-domain protein required for chloroplast accumulation response 1"/>
    <property type="match status" value="1"/>
</dbReference>
<keyword evidence="3" id="KW-1185">Reference proteome</keyword>
<evidence type="ECO:0000256" key="1">
    <source>
        <dbReference type="SAM" id="MobiDB-lite"/>
    </source>
</evidence>
<protein>
    <submittedName>
        <fullName evidence="2">Uncharacterized protein</fullName>
    </submittedName>
</protein>
<reference evidence="2" key="1">
    <citation type="journal article" date="2022" name="Plant J.">
        <title>Strategies of tolerance reflected in two North American maple genomes.</title>
        <authorList>
            <person name="McEvoy S.L."/>
            <person name="Sezen U.U."/>
            <person name="Trouern-Trend A."/>
            <person name="McMahon S.M."/>
            <person name="Schaberg P.G."/>
            <person name="Yang J."/>
            <person name="Wegrzyn J.L."/>
            <person name="Swenson N.G."/>
        </authorList>
    </citation>
    <scope>NUCLEOTIDE SEQUENCE</scope>
    <source>
        <strain evidence="2">NS2018</strain>
    </source>
</reference>
<evidence type="ECO:0000313" key="2">
    <source>
        <dbReference type="EMBL" id="KAK0578109.1"/>
    </source>
</evidence>
<accession>A0AA39V6K7</accession>
<dbReference type="SUPFAM" id="SSF46565">
    <property type="entry name" value="Chaperone J-domain"/>
    <property type="match status" value="1"/>
</dbReference>
<dbReference type="InterPro" id="IPR001623">
    <property type="entry name" value="DnaJ_domain"/>
</dbReference>
<comment type="caution">
    <text evidence="2">The sequence shown here is derived from an EMBL/GenBank/DDBJ whole genome shotgun (WGS) entry which is preliminary data.</text>
</comment>
<dbReference type="GO" id="GO:0031982">
    <property type="term" value="C:vesicle"/>
    <property type="evidence" value="ECO:0007669"/>
    <property type="project" value="TreeGrafter"/>
</dbReference>
<feature type="compositionally biased region" description="Basic and acidic residues" evidence="1">
    <location>
        <begin position="109"/>
        <end position="119"/>
    </location>
</feature>
<feature type="compositionally biased region" description="Polar residues" evidence="1">
    <location>
        <begin position="20"/>
        <end position="33"/>
    </location>
</feature>
<reference evidence="2" key="2">
    <citation type="submission" date="2023-06" db="EMBL/GenBank/DDBJ databases">
        <authorList>
            <person name="Swenson N.G."/>
            <person name="Wegrzyn J.L."/>
            <person name="Mcevoy S.L."/>
        </authorList>
    </citation>
    <scope>NUCLEOTIDE SEQUENCE</scope>
    <source>
        <strain evidence="2">NS2018</strain>
        <tissue evidence="2">Leaf</tissue>
    </source>
</reference>
<name>A0AA39V6K7_ACESA</name>
<dbReference type="GO" id="GO:0030276">
    <property type="term" value="F:clathrin binding"/>
    <property type="evidence" value="ECO:0007669"/>
    <property type="project" value="TreeGrafter"/>
</dbReference>
<organism evidence="2 3">
    <name type="scientific">Acer saccharum</name>
    <name type="common">Sugar maple</name>
    <dbReference type="NCBI Taxonomy" id="4024"/>
    <lineage>
        <taxon>Eukaryota</taxon>
        <taxon>Viridiplantae</taxon>
        <taxon>Streptophyta</taxon>
        <taxon>Embryophyta</taxon>
        <taxon>Tracheophyta</taxon>
        <taxon>Spermatophyta</taxon>
        <taxon>Magnoliopsida</taxon>
        <taxon>eudicotyledons</taxon>
        <taxon>Gunneridae</taxon>
        <taxon>Pentapetalae</taxon>
        <taxon>rosids</taxon>
        <taxon>malvids</taxon>
        <taxon>Sapindales</taxon>
        <taxon>Sapindaceae</taxon>
        <taxon>Hippocastanoideae</taxon>
        <taxon>Acereae</taxon>
        <taxon>Acer</taxon>
    </lineage>
</organism>
<dbReference type="GO" id="GO:0072318">
    <property type="term" value="P:clathrin coat disassembly"/>
    <property type="evidence" value="ECO:0007669"/>
    <property type="project" value="TreeGrafter"/>
</dbReference>
<dbReference type="CDD" id="cd06257">
    <property type="entry name" value="DnaJ"/>
    <property type="match status" value="1"/>
</dbReference>
<dbReference type="AlphaFoldDB" id="A0AA39V6K7"/>
<dbReference type="PANTHER" id="PTHR23172">
    <property type="entry name" value="AUXILIN/CYCLIN G-ASSOCIATED KINASE-RELATED"/>
    <property type="match status" value="1"/>
</dbReference>
<dbReference type="Proteomes" id="UP001168877">
    <property type="component" value="Unassembled WGS sequence"/>
</dbReference>
<dbReference type="EMBL" id="JAUESC010000385">
    <property type="protein sequence ID" value="KAK0578109.1"/>
    <property type="molecule type" value="Genomic_DNA"/>
</dbReference>
<dbReference type="InterPro" id="IPR036869">
    <property type="entry name" value="J_dom_sf"/>
</dbReference>
<feature type="region of interest" description="Disordered" evidence="1">
    <location>
        <begin position="1"/>
        <end position="41"/>
    </location>
</feature>
<sequence length="473" mass="54463">MDESWRMRMGMQTLPRKKSSTVGSTRHSFTSTIDPDDFSDVFGGPPRTMLSRKYSADFTSSTPHFYAEIFRNPSPEIASPPKRSGRILPAFTIPSRNEGFYSDIFASSRDGRKSRERSRPKSNSSSVLSSEDLSPLRPPEGDDVALSSFASKLRPINVPCRWNSTSMMPDDQRTTKQVMPTYHHHHHHHQNQYMENDNNNFRSSYYNGFSRRVSSPETISIEPNSYRSIKLSMDDMEFNNSPSSPASSLCQEPEAKTEIRRECDNIMTREEEEEMEQEEDEDEVMSSYVIEINSDHREGTGEAVSVDEAIAWAKEKFHQDNKDHSSPDNEERPDANEFLNQQTRGHGTIHSPMEEQKKWTAEDVEEQSEDNREMELLEQEIRLWSAGKETNIRLLLSTLHHMLWPDSGWYAIPLTSLIESSQVKKAYQKARLCLHPDKLQQRGATLPQKYIAEKIFSILQDAWSAFLSQDVFF</sequence>
<evidence type="ECO:0000313" key="3">
    <source>
        <dbReference type="Proteomes" id="UP001168877"/>
    </source>
</evidence>
<dbReference type="Gene3D" id="1.10.287.110">
    <property type="entry name" value="DnaJ domain"/>
    <property type="match status" value="1"/>
</dbReference>